<evidence type="ECO:0008006" key="4">
    <source>
        <dbReference type="Google" id="ProtNLM"/>
    </source>
</evidence>
<dbReference type="CDD" id="cd00920">
    <property type="entry name" value="Cupredoxin"/>
    <property type="match status" value="1"/>
</dbReference>
<evidence type="ECO:0000256" key="1">
    <source>
        <dbReference type="SAM" id="SignalP"/>
    </source>
</evidence>
<dbReference type="AlphaFoldDB" id="A0AAN6VZH7"/>
<organism evidence="2 3">
    <name type="scientific">Triangularia setosa</name>
    <dbReference type="NCBI Taxonomy" id="2587417"/>
    <lineage>
        <taxon>Eukaryota</taxon>
        <taxon>Fungi</taxon>
        <taxon>Dikarya</taxon>
        <taxon>Ascomycota</taxon>
        <taxon>Pezizomycotina</taxon>
        <taxon>Sordariomycetes</taxon>
        <taxon>Sordariomycetidae</taxon>
        <taxon>Sordariales</taxon>
        <taxon>Podosporaceae</taxon>
        <taxon>Triangularia</taxon>
    </lineage>
</organism>
<dbReference type="PANTHER" id="PTHR34883">
    <property type="entry name" value="SERINE-RICH PROTEIN, PUTATIVE-RELATED-RELATED"/>
    <property type="match status" value="1"/>
</dbReference>
<dbReference type="Gene3D" id="2.60.40.420">
    <property type="entry name" value="Cupredoxins - blue copper proteins"/>
    <property type="match status" value="1"/>
</dbReference>
<dbReference type="EMBL" id="MU866404">
    <property type="protein sequence ID" value="KAK4172654.1"/>
    <property type="molecule type" value="Genomic_DNA"/>
</dbReference>
<evidence type="ECO:0000313" key="3">
    <source>
        <dbReference type="Proteomes" id="UP001302321"/>
    </source>
</evidence>
<gene>
    <name evidence="2" type="ORF">QBC36DRAFT_337382</name>
</gene>
<accession>A0AAN6VZH7</accession>
<dbReference type="InterPro" id="IPR008972">
    <property type="entry name" value="Cupredoxin"/>
</dbReference>
<evidence type="ECO:0000313" key="2">
    <source>
        <dbReference type="EMBL" id="KAK4172654.1"/>
    </source>
</evidence>
<feature type="chain" id="PRO_5043045984" description="Extracellular serine-rich protein" evidence="1">
    <location>
        <begin position="19"/>
        <end position="236"/>
    </location>
</feature>
<reference evidence="2" key="1">
    <citation type="journal article" date="2023" name="Mol. Phylogenet. Evol.">
        <title>Genome-scale phylogeny and comparative genomics of the fungal order Sordariales.</title>
        <authorList>
            <person name="Hensen N."/>
            <person name="Bonometti L."/>
            <person name="Westerberg I."/>
            <person name="Brannstrom I.O."/>
            <person name="Guillou S."/>
            <person name="Cros-Aarteil S."/>
            <person name="Calhoun S."/>
            <person name="Haridas S."/>
            <person name="Kuo A."/>
            <person name="Mondo S."/>
            <person name="Pangilinan J."/>
            <person name="Riley R."/>
            <person name="LaButti K."/>
            <person name="Andreopoulos B."/>
            <person name="Lipzen A."/>
            <person name="Chen C."/>
            <person name="Yan M."/>
            <person name="Daum C."/>
            <person name="Ng V."/>
            <person name="Clum A."/>
            <person name="Steindorff A."/>
            <person name="Ohm R.A."/>
            <person name="Martin F."/>
            <person name="Silar P."/>
            <person name="Natvig D.O."/>
            <person name="Lalanne C."/>
            <person name="Gautier V."/>
            <person name="Ament-Velasquez S.L."/>
            <person name="Kruys A."/>
            <person name="Hutchinson M.I."/>
            <person name="Powell A.J."/>
            <person name="Barry K."/>
            <person name="Miller A.N."/>
            <person name="Grigoriev I.V."/>
            <person name="Debuchy R."/>
            <person name="Gladieux P."/>
            <person name="Hiltunen Thoren M."/>
            <person name="Johannesson H."/>
        </authorList>
    </citation>
    <scope>NUCLEOTIDE SEQUENCE</scope>
    <source>
        <strain evidence="2">CBS 892.96</strain>
    </source>
</reference>
<dbReference type="InterPro" id="IPR052953">
    <property type="entry name" value="Ser-rich/MCO-related"/>
</dbReference>
<reference evidence="2" key="2">
    <citation type="submission" date="2023-05" db="EMBL/GenBank/DDBJ databases">
        <authorList>
            <consortium name="Lawrence Berkeley National Laboratory"/>
            <person name="Steindorff A."/>
            <person name="Hensen N."/>
            <person name="Bonometti L."/>
            <person name="Westerberg I."/>
            <person name="Brannstrom I.O."/>
            <person name="Guillou S."/>
            <person name="Cros-Aarteil S."/>
            <person name="Calhoun S."/>
            <person name="Haridas S."/>
            <person name="Kuo A."/>
            <person name="Mondo S."/>
            <person name="Pangilinan J."/>
            <person name="Riley R."/>
            <person name="Labutti K."/>
            <person name="Andreopoulos B."/>
            <person name="Lipzen A."/>
            <person name="Chen C."/>
            <person name="Yanf M."/>
            <person name="Daum C."/>
            <person name="Ng V."/>
            <person name="Clum A."/>
            <person name="Ohm R."/>
            <person name="Martin F."/>
            <person name="Silar P."/>
            <person name="Natvig D."/>
            <person name="Lalanne C."/>
            <person name="Gautier V."/>
            <person name="Ament-Velasquez S.L."/>
            <person name="Kruys A."/>
            <person name="Hutchinson M.I."/>
            <person name="Powell A.J."/>
            <person name="Barry K."/>
            <person name="Miller A.N."/>
            <person name="Grigoriev I.V."/>
            <person name="Debuchy R."/>
            <person name="Gladieux P."/>
            <person name="Thoren M.H."/>
            <person name="Johannesson H."/>
        </authorList>
    </citation>
    <scope>NUCLEOTIDE SEQUENCE</scope>
    <source>
        <strain evidence="2">CBS 892.96</strain>
    </source>
</reference>
<dbReference type="SUPFAM" id="SSF49503">
    <property type="entry name" value="Cupredoxins"/>
    <property type="match status" value="1"/>
</dbReference>
<sequence length="236" mass="24571">MKFSSIFSLAGLVSRVSAITWNVSVGKNGLTFEPNEIRAGAGDIIQFIFWPRNHSVVTGEFTRPCIPRLTGGFWSGFFPTAADTINPQLFRVRINNSDPFVFYCSQNNGQHCKNGMFGIINPGVTGITTLSSYRNLAAGAGNATSPRVFPFGGQIVQNPNTSVPASSSMATTSSSATSTVLTSTSTITSATPTSVTTITSTSTGSTSIRTGNAAAARMGGPVTGMVFAGAAAMLFV</sequence>
<keyword evidence="1" id="KW-0732">Signal</keyword>
<comment type="caution">
    <text evidence="2">The sequence shown here is derived from an EMBL/GenBank/DDBJ whole genome shotgun (WGS) entry which is preliminary data.</text>
</comment>
<feature type="signal peptide" evidence="1">
    <location>
        <begin position="1"/>
        <end position="18"/>
    </location>
</feature>
<protein>
    <recommendedName>
        <fullName evidence="4">Extracellular serine-rich protein</fullName>
    </recommendedName>
</protein>
<name>A0AAN6VZH7_9PEZI</name>
<dbReference type="Proteomes" id="UP001302321">
    <property type="component" value="Unassembled WGS sequence"/>
</dbReference>
<dbReference type="PANTHER" id="PTHR34883:SF15">
    <property type="entry name" value="EXTRACELLULAR SERINE-RICH PROTEIN"/>
    <property type="match status" value="1"/>
</dbReference>
<keyword evidence="3" id="KW-1185">Reference proteome</keyword>
<proteinExistence type="predicted"/>